<evidence type="ECO:0008006" key="3">
    <source>
        <dbReference type="Google" id="ProtNLM"/>
    </source>
</evidence>
<dbReference type="Proteomes" id="UP001500967">
    <property type="component" value="Unassembled WGS sequence"/>
</dbReference>
<dbReference type="EMBL" id="BAAAGX010000014">
    <property type="protein sequence ID" value="GAA0248980.1"/>
    <property type="molecule type" value="Genomic_DNA"/>
</dbReference>
<accession>A0ABN0UFL4</accession>
<organism evidence="1 2">
    <name type="scientific">Cryptosporangium japonicum</name>
    <dbReference type="NCBI Taxonomy" id="80872"/>
    <lineage>
        <taxon>Bacteria</taxon>
        <taxon>Bacillati</taxon>
        <taxon>Actinomycetota</taxon>
        <taxon>Actinomycetes</taxon>
        <taxon>Cryptosporangiales</taxon>
        <taxon>Cryptosporangiaceae</taxon>
        <taxon>Cryptosporangium</taxon>
    </lineage>
</organism>
<dbReference type="Pfam" id="PF20308">
    <property type="entry name" value="TPR-S"/>
    <property type="match status" value="1"/>
</dbReference>
<reference evidence="1 2" key="1">
    <citation type="journal article" date="2019" name="Int. J. Syst. Evol. Microbiol.">
        <title>The Global Catalogue of Microorganisms (GCM) 10K type strain sequencing project: providing services to taxonomists for standard genome sequencing and annotation.</title>
        <authorList>
            <consortium name="The Broad Institute Genomics Platform"/>
            <consortium name="The Broad Institute Genome Sequencing Center for Infectious Disease"/>
            <person name="Wu L."/>
            <person name="Ma J."/>
        </authorList>
    </citation>
    <scope>NUCLEOTIDE SEQUENCE [LARGE SCALE GENOMIC DNA]</scope>
    <source>
        <strain evidence="1 2">JCM 10425</strain>
    </source>
</reference>
<evidence type="ECO:0000313" key="1">
    <source>
        <dbReference type="EMBL" id="GAA0248980.1"/>
    </source>
</evidence>
<evidence type="ECO:0000313" key="2">
    <source>
        <dbReference type="Proteomes" id="UP001500967"/>
    </source>
</evidence>
<comment type="caution">
    <text evidence="1">The sequence shown here is derived from an EMBL/GenBank/DDBJ whole genome shotgun (WGS) entry which is preliminary data.</text>
</comment>
<dbReference type="InterPro" id="IPR046880">
    <property type="entry name" value="TPR-S"/>
</dbReference>
<keyword evidence="2" id="KW-1185">Reference proteome</keyword>
<gene>
    <name evidence="1" type="ORF">GCM10009539_37810</name>
</gene>
<dbReference type="RefSeq" id="WP_344650145.1">
    <property type="nucleotide sequence ID" value="NZ_BAAAGX010000014.1"/>
</dbReference>
<sequence length="633" mass="69689">MIVVFGGRRTSGRDGAFPDTNVPYVKQRIERLIAGIRPSHLIGSAAAGSDILFLEAALKHRIPATVVVTGGRKAFAAASVDDRPGWRHRFDRVLRSRRVSVREARAGTGDEAYRAVNTRIVDTALRMRDSQAHTEILGLVVSDGGGRNHTEELAAELDTHGVVVLRVDPLVTKDEAPLAFVAMPFGDKPDPARRTEPYQSDATWDRLLFPALTDAGYRAVRADSEARPAVIDTQMIRNLLRADLVVADLATLNPNVLWELGVRHVAQRQGTMVIQPRSAAIPFDLTRLSIRPYERAAEAITDQQMLDGLRMLKEALTEIGEHRGNQDHVDSPVHDMVRTLRLVGLPETTDPNLDLAEMVDVARETDDMTGLVDAAQAAQDANIAPEDRTTLQLKAALSLVEGARYDAAIDILRPLADADAGHDNELLQQTYAHALVRTGRRPAASLEDAEARLRTLNERHPGSAETLGLIGSVAKAHANRRNRARKDATAELRTAAEAYEEGFHLVPTDYYPGVNAVTLRRLLADHADLPDRERDRNRAAAIRLLPVVRFMAERAPGTDGWARATLAELALQEHLLADAPYRDAKDRYAVAAAQATKQQCTSMANQLKMLREWGDSDEVITPLLEAVTRRRHT</sequence>
<protein>
    <recommendedName>
        <fullName evidence="3">Tetratricopeptide repeat protein</fullName>
    </recommendedName>
</protein>
<name>A0ABN0UFL4_9ACTN</name>
<proteinExistence type="predicted"/>